<accession>A0ABR2RQ02</accession>
<dbReference type="EMBL" id="JBBPBN010000021">
    <property type="protein sequence ID" value="KAK9014873.1"/>
    <property type="molecule type" value="Genomic_DNA"/>
</dbReference>
<comment type="caution">
    <text evidence="1">The sequence shown here is derived from an EMBL/GenBank/DDBJ whole genome shotgun (WGS) entry which is preliminary data.</text>
</comment>
<evidence type="ECO:0000313" key="2">
    <source>
        <dbReference type="Proteomes" id="UP001396334"/>
    </source>
</evidence>
<reference evidence="1 2" key="1">
    <citation type="journal article" date="2024" name="G3 (Bethesda)">
        <title>Genome assembly of Hibiscus sabdariffa L. provides insights into metabolisms of medicinal natural products.</title>
        <authorList>
            <person name="Kim T."/>
        </authorList>
    </citation>
    <scope>NUCLEOTIDE SEQUENCE [LARGE SCALE GENOMIC DNA]</scope>
    <source>
        <strain evidence="1">TK-2024</strain>
        <tissue evidence="1">Old leaves</tissue>
    </source>
</reference>
<organism evidence="1 2">
    <name type="scientific">Hibiscus sabdariffa</name>
    <name type="common">roselle</name>
    <dbReference type="NCBI Taxonomy" id="183260"/>
    <lineage>
        <taxon>Eukaryota</taxon>
        <taxon>Viridiplantae</taxon>
        <taxon>Streptophyta</taxon>
        <taxon>Embryophyta</taxon>
        <taxon>Tracheophyta</taxon>
        <taxon>Spermatophyta</taxon>
        <taxon>Magnoliopsida</taxon>
        <taxon>eudicotyledons</taxon>
        <taxon>Gunneridae</taxon>
        <taxon>Pentapetalae</taxon>
        <taxon>rosids</taxon>
        <taxon>malvids</taxon>
        <taxon>Malvales</taxon>
        <taxon>Malvaceae</taxon>
        <taxon>Malvoideae</taxon>
        <taxon>Hibiscus</taxon>
    </lineage>
</organism>
<gene>
    <name evidence="1" type="ORF">V6N11_006011</name>
</gene>
<sequence length="76" mass="8962">MIGPKGEDFTLKLRFNPRRNAINKQERRQSYGLIDQTCFDYEHPKTRSISNGRRIRATKAPKCVTTFTRSTFRHFA</sequence>
<dbReference type="Proteomes" id="UP001396334">
    <property type="component" value="Unassembled WGS sequence"/>
</dbReference>
<proteinExistence type="predicted"/>
<name>A0ABR2RQ02_9ROSI</name>
<keyword evidence="2" id="KW-1185">Reference proteome</keyword>
<evidence type="ECO:0000313" key="1">
    <source>
        <dbReference type="EMBL" id="KAK9014873.1"/>
    </source>
</evidence>
<protein>
    <submittedName>
        <fullName evidence="1">Uncharacterized protein</fullName>
    </submittedName>
</protein>